<dbReference type="Proteomes" id="UP001652660">
    <property type="component" value="Chromosome 8e"/>
</dbReference>
<keyword evidence="6" id="KW-1185">Reference proteome</keyword>
<evidence type="ECO:0000256" key="3">
    <source>
        <dbReference type="ARBA" id="ARBA00022723"/>
    </source>
</evidence>
<dbReference type="RefSeq" id="XP_071918189.1">
    <property type="nucleotide sequence ID" value="XM_072062088.1"/>
</dbReference>
<organism evidence="6 7">
    <name type="scientific">Coffea arabica</name>
    <name type="common">Arabian coffee</name>
    <dbReference type="NCBI Taxonomy" id="13443"/>
    <lineage>
        <taxon>Eukaryota</taxon>
        <taxon>Viridiplantae</taxon>
        <taxon>Streptophyta</taxon>
        <taxon>Embryophyta</taxon>
        <taxon>Tracheophyta</taxon>
        <taxon>Spermatophyta</taxon>
        <taxon>Magnoliopsida</taxon>
        <taxon>eudicotyledons</taxon>
        <taxon>Gunneridae</taxon>
        <taxon>Pentapetalae</taxon>
        <taxon>asterids</taxon>
        <taxon>lamiids</taxon>
        <taxon>Gentianales</taxon>
        <taxon>Rubiaceae</taxon>
        <taxon>Ixoroideae</taxon>
        <taxon>Gardenieae complex</taxon>
        <taxon>Bertiereae - Coffeeae clade</taxon>
        <taxon>Coffeeae</taxon>
        <taxon>Coffea</taxon>
    </lineage>
</organism>
<name>A0ABM4VF90_COFAR</name>
<sequence>MYTSNYSFPVCSSSSSQRPSVPVKYDFISFIGTSLPFPSKPLPRKLEKILTGVHETIKKNTVELIDAFVDLAFDFVDQPLLPSQANFAPVEELEGAIHVADIEGIIPDDFPDGVYIRNGPNPLFGGYKSAISMFGKSSHTWIEGEGMLHALYFSKLSSGTRTISYKNRYVQSDTFKYETARRKPAFLPAIEGDSPAVFSALMLNLLRFGTVDKFLSNTNVFEHSGRFYAIAENHAPQEIDIKTLETIGKWDLHGAWDGPFTSHPKKVLLTGELVVFGVSAQRPYMKLGVLSADGRKMKHQVDLELKRCTLCHDIGVTESYNVIMDFPLTIDINRLMTGGSLIRYETEGYARIGVMPRYGDAKSIRWFEVEPCAALHMINCFEDGDEIVVMACRARGSIIPGPEFGSNKFEWFSRGFKHIRSVDASQKDLQDGAFFSRVYEWRLNIESGEVKGRYLTGTEFSMEFPVINEKFTGVKNKYGYTQVVDSAASSNSGMAKYGGLAKLYFEEKAFDLSLLDYQPEEFMKVERHKFQENTFCSGATFVPNSVGVEEDDGWIIAFVHNERTNISQVYVIDAKKFASEPIAKIMLPSRVPYGFHGAFLALCSQG</sequence>
<protein>
    <submittedName>
        <fullName evidence="7">Carotenoid 9,10(9',10')-cleavage dioxygenase 1-like</fullName>
    </submittedName>
</protein>
<comment type="cofactor">
    <cofactor evidence="1">
        <name>Fe(2+)</name>
        <dbReference type="ChEBI" id="CHEBI:29033"/>
    </cofactor>
</comment>
<evidence type="ECO:0000313" key="6">
    <source>
        <dbReference type="Proteomes" id="UP001652660"/>
    </source>
</evidence>
<evidence type="ECO:0000256" key="4">
    <source>
        <dbReference type="ARBA" id="ARBA00022964"/>
    </source>
</evidence>
<dbReference type="GeneID" id="113704896"/>
<reference evidence="7" key="1">
    <citation type="submission" date="2025-08" db="UniProtKB">
        <authorList>
            <consortium name="RefSeq"/>
        </authorList>
    </citation>
    <scope>IDENTIFICATION</scope>
    <source>
        <tissue evidence="7">Leaves</tissue>
    </source>
</reference>
<dbReference type="InterPro" id="IPR004294">
    <property type="entry name" value="Carotenoid_Oase"/>
</dbReference>
<keyword evidence="4" id="KW-0223">Dioxygenase</keyword>
<gene>
    <name evidence="7" type="primary">LOC113704896</name>
</gene>
<dbReference type="PANTHER" id="PTHR10543:SF142">
    <property type="entry name" value="OS06G0162550 PROTEIN"/>
    <property type="match status" value="1"/>
</dbReference>
<dbReference type="Pfam" id="PF03055">
    <property type="entry name" value="RPE65"/>
    <property type="match status" value="1"/>
</dbReference>
<evidence type="ECO:0000256" key="2">
    <source>
        <dbReference type="ARBA" id="ARBA00006787"/>
    </source>
</evidence>
<accession>A0ABM4VF90</accession>
<evidence type="ECO:0000256" key="1">
    <source>
        <dbReference type="ARBA" id="ARBA00001954"/>
    </source>
</evidence>
<keyword evidence="5" id="KW-0408">Iron</keyword>
<keyword evidence="4" id="KW-0560">Oxidoreductase</keyword>
<evidence type="ECO:0000256" key="5">
    <source>
        <dbReference type="ARBA" id="ARBA00023004"/>
    </source>
</evidence>
<dbReference type="PANTHER" id="PTHR10543">
    <property type="entry name" value="BETA-CAROTENE DIOXYGENASE"/>
    <property type="match status" value="1"/>
</dbReference>
<evidence type="ECO:0000313" key="7">
    <source>
        <dbReference type="RefSeq" id="XP_071918189.1"/>
    </source>
</evidence>
<comment type="similarity">
    <text evidence="2">Belongs to the carotenoid oxygenase family.</text>
</comment>
<keyword evidence="3" id="KW-0479">Metal-binding</keyword>
<proteinExistence type="inferred from homology"/>